<accession>A0ACA9Y5V8</accession>
<dbReference type="Proteomes" id="UP001152531">
    <property type="component" value="Unassembled WGS sequence"/>
</dbReference>
<evidence type="ECO:0000313" key="1">
    <source>
        <dbReference type="EMBL" id="CAH6720289.1"/>
    </source>
</evidence>
<sequence length="194" mass="22285">MITSTPKANSPKRTLSDFDSTVSERSSQESEKSKSRNDLDQENSEHTSKLNSIKLGKVTPFGSPKSFGSVPRLIHKHKLESNKKPKTGSPLRNEINVRSPKEKSLGELSRNFTVPTNLSFIKWYKYSDLMTNKLVTLKNKLILKRFVLLYQFNQLISLINYYCLSVDKYNNKINDKFKSLQVKAKELVDNLIKL</sequence>
<comment type="caution">
    <text evidence="1">The sequence shown here is derived from an EMBL/GenBank/DDBJ whole genome shotgun (WGS) entry which is preliminary data.</text>
</comment>
<gene>
    <name evidence="1" type="ORF">CLIB1444_03S08614</name>
</gene>
<reference evidence="1" key="1">
    <citation type="submission" date="2022-06" db="EMBL/GenBank/DDBJ databases">
        <authorList>
            <person name="Legras J.-L."/>
            <person name="Devillers H."/>
            <person name="Grondin C."/>
        </authorList>
    </citation>
    <scope>NUCLEOTIDE SEQUENCE</scope>
    <source>
        <strain evidence="1">CLIB 1444</strain>
    </source>
</reference>
<dbReference type="EMBL" id="CALSDN010000003">
    <property type="protein sequence ID" value="CAH6720289.1"/>
    <property type="molecule type" value="Genomic_DNA"/>
</dbReference>
<organism evidence="1 2">
    <name type="scientific">[Candida] jaroonii</name>
    <dbReference type="NCBI Taxonomy" id="467808"/>
    <lineage>
        <taxon>Eukaryota</taxon>
        <taxon>Fungi</taxon>
        <taxon>Dikarya</taxon>
        <taxon>Ascomycota</taxon>
        <taxon>Saccharomycotina</taxon>
        <taxon>Pichiomycetes</taxon>
        <taxon>Debaryomycetaceae</taxon>
        <taxon>Yamadazyma</taxon>
    </lineage>
</organism>
<protein>
    <submittedName>
        <fullName evidence="1">Uncharacterized protein</fullName>
    </submittedName>
</protein>
<name>A0ACA9Y5V8_9ASCO</name>
<keyword evidence="2" id="KW-1185">Reference proteome</keyword>
<evidence type="ECO:0000313" key="2">
    <source>
        <dbReference type="Proteomes" id="UP001152531"/>
    </source>
</evidence>
<proteinExistence type="predicted"/>